<dbReference type="SUPFAM" id="SSF54171">
    <property type="entry name" value="DNA-binding domain"/>
    <property type="match status" value="1"/>
</dbReference>
<comment type="caution">
    <text evidence="5">The sequence shown here is derived from an EMBL/GenBank/DDBJ whole genome shotgun (WGS) entry which is preliminary data.</text>
</comment>
<keyword evidence="1" id="KW-0479">Metal-binding</keyword>
<evidence type="ECO:0000259" key="4">
    <source>
        <dbReference type="PROSITE" id="PS50982"/>
    </source>
</evidence>
<feature type="domain" description="MBD" evidence="4">
    <location>
        <begin position="494"/>
        <end position="563"/>
    </location>
</feature>
<dbReference type="PANTHER" id="PTHR47592">
    <property type="entry name" value="PBF68 PROTEIN"/>
    <property type="match status" value="1"/>
</dbReference>
<dbReference type="InterPro" id="IPR001739">
    <property type="entry name" value="Methyl_CpG_DNA-bd"/>
</dbReference>
<reference evidence="5" key="1">
    <citation type="submission" date="2020-07" db="EMBL/GenBank/DDBJ databases">
        <title>Multicomponent nature underlies the extraordinary mechanical properties of spider dragline silk.</title>
        <authorList>
            <person name="Kono N."/>
            <person name="Nakamura H."/>
            <person name="Mori M."/>
            <person name="Yoshida Y."/>
            <person name="Ohtoshi R."/>
            <person name="Malay A.D."/>
            <person name="Moran D.A.P."/>
            <person name="Tomita M."/>
            <person name="Numata K."/>
            <person name="Arakawa K."/>
        </authorList>
    </citation>
    <scope>NUCLEOTIDE SEQUENCE</scope>
</reference>
<evidence type="ECO:0000259" key="3">
    <source>
        <dbReference type="PROSITE" id="PS50158"/>
    </source>
</evidence>
<dbReference type="SMART" id="SM00343">
    <property type="entry name" value="ZnF_C2HC"/>
    <property type="match status" value="1"/>
</dbReference>
<evidence type="ECO:0000256" key="2">
    <source>
        <dbReference type="SAM" id="MobiDB-lite"/>
    </source>
</evidence>
<dbReference type="Gene3D" id="4.10.60.10">
    <property type="entry name" value="Zinc finger, CCHC-type"/>
    <property type="match status" value="1"/>
</dbReference>
<protein>
    <submittedName>
        <fullName evidence="5">CCHC-type domain-containing protein</fullName>
    </submittedName>
</protein>
<dbReference type="InterPro" id="IPR016177">
    <property type="entry name" value="DNA-bd_dom_sf"/>
</dbReference>
<proteinExistence type="predicted"/>
<keyword evidence="1" id="KW-0862">Zinc</keyword>
<feature type="region of interest" description="Disordered" evidence="2">
    <location>
        <begin position="204"/>
        <end position="259"/>
    </location>
</feature>
<accession>A0A8X6JYI9</accession>
<dbReference type="Pfam" id="PF14223">
    <property type="entry name" value="Retrotran_gag_2"/>
    <property type="match status" value="1"/>
</dbReference>
<dbReference type="OrthoDB" id="6437744at2759"/>
<keyword evidence="1" id="KW-0863">Zinc-finger</keyword>
<dbReference type="GO" id="GO:0003677">
    <property type="term" value="F:DNA binding"/>
    <property type="evidence" value="ECO:0007669"/>
    <property type="project" value="InterPro"/>
</dbReference>
<feature type="region of interest" description="Disordered" evidence="2">
    <location>
        <begin position="464"/>
        <end position="502"/>
    </location>
</feature>
<feature type="compositionally biased region" description="Acidic residues" evidence="2">
    <location>
        <begin position="486"/>
        <end position="495"/>
    </location>
</feature>
<dbReference type="InterPro" id="IPR054722">
    <property type="entry name" value="PolX-like_BBD"/>
</dbReference>
<dbReference type="Proteomes" id="UP000887116">
    <property type="component" value="Unassembled WGS sequence"/>
</dbReference>
<dbReference type="Pfam" id="PF22936">
    <property type="entry name" value="Pol_BBD"/>
    <property type="match status" value="1"/>
</dbReference>
<dbReference type="GO" id="GO:0008270">
    <property type="term" value="F:zinc ion binding"/>
    <property type="evidence" value="ECO:0007669"/>
    <property type="project" value="UniProtKB-KW"/>
</dbReference>
<evidence type="ECO:0000313" key="6">
    <source>
        <dbReference type="Proteomes" id="UP000887116"/>
    </source>
</evidence>
<dbReference type="Gene3D" id="3.30.890.10">
    <property type="entry name" value="Methyl-cpg-binding Protein 2, Chain A"/>
    <property type="match status" value="1"/>
</dbReference>
<keyword evidence="6" id="KW-1185">Reference proteome</keyword>
<sequence length="582" mass="67202">MASYSIPKLEGQNYVSWANDVQYLLMERQVWNIVDEKEIEPKLDASTDAEAVKEVKNFKARKQIAMSVIYLNIDSSHRRIVERIDDPVEAWKVLKTYYQPDSKTHHMEMKILVTFQLLRYLPPQFDSIVQTILRLDDVKFVYKDVVAELVAEEARLKLRNMDMNKEIAAQSTRMVSKKRSIKTCYQCKSPDHLKKNCPELTSRRTTMNNSYRSPRCHFTPRNVKGSYQHGKRCQSPTRQRQSRNNHRCSNQTPNQRNNFHHRDVSLEAGKYSNFITTSLNIVDESADWVFDTAASHHFCRNRDYFDEFYPTTNEEMSVAIEGINSPIEGIGTVNLKFGSMTIILTNVIYSPKLRRNLISGPQLGDKKGISFCNCRGEVEITEDGKVLFSAYLKNGVYHLYPKVLGPRKRVTFEASTLMDKKLEFWHKRLAHVSPSSIPFQKPHSGAVLEPVYLKFEPFEPFPDEDSRHERIVKDASDKSSVATPESSEDETDEDSSDTHKPSTKTVNWFRKLVPRPDGSRTDVYYYQEGCTKRLRTLKDIEKYCKDHNLTFDSDIFNFSQSDTFHGVIDGSKEVASSSLSQT</sequence>
<evidence type="ECO:0000313" key="5">
    <source>
        <dbReference type="EMBL" id="GFR22641.1"/>
    </source>
</evidence>
<dbReference type="EMBL" id="BMAO01008329">
    <property type="protein sequence ID" value="GFR22641.1"/>
    <property type="molecule type" value="Genomic_DNA"/>
</dbReference>
<feature type="domain" description="CCHC-type" evidence="3">
    <location>
        <begin position="184"/>
        <end position="199"/>
    </location>
</feature>
<evidence type="ECO:0000256" key="1">
    <source>
        <dbReference type="PROSITE-ProRule" id="PRU00047"/>
    </source>
</evidence>
<feature type="compositionally biased region" description="Polar residues" evidence="2">
    <location>
        <begin position="247"/>
        <end position="257"/>
    </location>
</feature>
<dbReference type="AlphaFoldDB" id="A0A8X6JYI9"/>
<dbReference type="PANTHER" id="PTHR47592:SF27">
    <property type="entry name" value="OS08G0421700 PROTEIN"/>
    <property type="match status" value="1"/>
</dbReference>
<dbReference type="InterPro" id="IPR001878">
    <property type="entry name" value="Znf_CCHC"/>
</dbReference>
<dbReference type="PROSITE" id="PS50158">
    <property type="entry name" value="ZF_CCHC"/>
    <property type="match status" value="1"/>
</dbReference>
<gene>
    <name evidence="5" type="primary">AVEN_19329_1</name>
    <name evidence="5" type="ORF">TNCT_527211</name>
</gene>
<name>A0A8X6JYI9_TRICU</name>
<organism evidence="5 6">
    <name type="scientific">Trichonephila clavata</name>
    <name type="common">Joro spider</name>
    <name type="synonym">Nephila clavata</name>
    <dbReference type="NCBI Taxonomy" id="2740835"/>
    <lineage>
        <taxon>Eukaryota</taxon>
        <taxon>Metazoa</taxon>
        <taxon>Ecdysozoa</taxon>
        <taxon>Arthropoda</taxon>
        <taxon>Chelicerata</taxon>
        <taxon>Arachnida</taxon>
        <taxon>Araneae</taxon>
        <taxon>Araneomorphae</taxon>
        <taxon>Entelegynae</taxon>
        <taxon>Araneoidea</taxon>
        <taxon>Nephilidae</taxon>
        <taxon>Trichonephila</taxon>
    </lineage>
</organism>
<dbReference type="PROSITE" id="PS50982">
    <property type="entry name" value="MBD"/>
    <property type="match status" value="1"/>
</dbReference>
<feature type="compositionally biased region" description="Basic and acidic residues" evidence="2">
    <location>
        <begin position="464"/>
        <end position="477"/>
    </location>
</feature>